<protein>
    <submittedName>
        <fullName evidence="1">Uncharacterized protein</fullName>
    </submittedName>
</protein>
<organism evidence="1 2">
    <name type="scientific">Mya arenaria</name>
    <name type="common">Soft-shell clam</name>
    <dbReference type="NCBI Taxonomy" id="6604"/>
    <lineage>
        <taxon>Eukaryota</taxon>
        <taxon>Metazoa</taxon>
        <taxon>Spiralia</taxon>
        <taxon>Lophotrochozoa</taxon>
        <taxon>Mollusca</taxon>
        <taxon>Bivalvia</taxon>
        <taxon>Autobranchia</taxon>
        <taxon>Heteroconchia</taxon>
        <taxon>Euheterodonta</taxon>
        <taxon>Imparidentia</taxon>
        <taxon>Neoheterodontei</taxon>
        <taxon>Myida</taxon>
        <taxon>Myoidea</taxon>
        <taxon>Myidae</taxon>
        <taxon>Mya</taxon>
    </lineage>
</organism>
<dbReference type="EMBL" id="CP111018">
    <property type="protein sequence ID" value="WAR09545.1"/>
    <property type="molecule type" value="Genomic_DNA"/>
</dbReference>
<reference evidence="1" key="1">
    <citation type="submission" date="2022-11" db="EMBL/GenBank/DDBJ databases">
        <title>Centuries of genome instability and evolution in soft-shell clam transmissible cancer (bioRxiv).</title>
        <authorList>
            <person name="Hart S.F.M."/>
            <person name="Yonemitsu M.A."/>
            <person name="Giersch R.M."/>
            <person name="Beal B.F."/>
            <person name="Arriagada G."/>
            <person name="Davis B.W."/>
            <person name="Ostrander E.A."/>
            <person name="Goff S.P."/>
            <person name="Metzger M.J."/>
        </authorList>
    </citation>
    <scope>NUCLEOTIDE SEQUENCE</scope>
    <source>
        <strain evidence="1">MELC-2E11</strain>
        <tissue evidence="1">Siphon/mantle</tissue>
    </source>
</reference>
<gene>
    <name evidence="1" type="ORF">MAR_034621</name>
</gene>
<evidence type="ECO:0000313" key="2">
    <source>
        <dbReference type="Proteomes" id="UP001164746"/>
    </source>
</evidence>
<evidence type="ECO:0000313" key="1">
    <source>
        <dbReference type="EMBL" id="WAR09545.1"/>
    </source>
</evidence>
<proteinExistence type="predicted"/>
<sequence>MSKDVKDIHHPLGGAPLAMLAAQCNKITSKSPPPLADAAVGKGFYPWKKPEHSSAMDPANLLFVPQQRSSFTSTTSPSYVRPVSSVNGSGSYGNDLLYPSVSSTSSGSHNSSDSPQAASYLQKMHSETAWADTGISGMYSRVAGVTAQHYDAWPFGLGSNLKTEVGASVNPVSPFWDMHTGTGNLYPDVTSPSSGLHSQMSGYPAILK</sequence>
<keyword evidence="2" id="KW-1185">Reference proteome</keyword>
<accession>A0ABY7EHS1</accession>
<dbReference type="Proteomes" id="UP001164746">
    <property type="component" value="Chromosome 7"/>
</dbReference>
<name>A0ABY7EHS1_MYAAR</name>